<evidence type="ECO:0000259" key="4">
    <source>
        <dbReference type="PROSITE" id="PS50977"/>
    </source>
</evidence>
<comment type="caution">
    <text evidence="5">The sequence shown here is derived from an EMBL/GenBank/DDBJ whole genome shotgun (WGS) entry which is preliminary data.</text>
</comment>
<organism evidence="5 6">
    <name type="scientific">Neobacillus rhizosphaerae</name>
    <dbReference type="NCBI Taxonomy" id="2880965"/>
    <lineage>
        <taxon>Bacteria</taxon>
        <taxon>Bacillati</taxon>
        <taxon>Bacillota</taxon>
        <taxon>Bacilli</taxon>
        <taxon>Bacillales</taxon>
        <taxon>Bacillaceae</taxon>
        <taxon>Neobacillus</taxon>
    </lineage>
</organism>
<dbReference type="SUPFAM" id="SSF46689">
    <property type="entry name" value="Homeodomain-like"/>
    <property type="match status" value="1"/>
</dbReference>
<name>A0ABM9EKF2_9BACI</name>
<feature type="domain" description="HTH tetR-type" evidence="4">
    <location>
        <begin position="2"/>
        <end position="62"/>
    </location>
</feature>
<dbReference type="RefSeq" id="WP_248733401.1">
    <property type="nucleotide sequence ID" value="NZ_CALBWS010000001.1"/>
</dbReference>
<dbReference type="InterPro" id="IPR023772">
    <property type="entry name" value="DNA-bd_HTH_TetR-type_CS"/>
</dbReference>
<evidence type="ECO:0000256" key="2">
    <source>
        <dbReference type="ARBA" id="ARBA00023125"/>
    </source>
</evidence>
<protein>
    <submittedName>
        <fullName evidence="5">HTH-type transcriptional regulator BetI</fullName>
    </submittedName>
</protein>
<dbReference type="PANTHER" id="PTHR43479:SF11">
    <property type="entry name" value="ACREF_ENVCD OPERON REPRESSOR-RELATED"/>
    <property type="match status" value="1"/>
</dbReference>
<dbReference type="Pfam" id="PF00440">
    <property type="entry name" value="TetR_N"/>
    <property type="match status" value="1"/>
</dbReference>
<dbReference type="PRINTS" id="PR00455">
    <property type="entry name" value="HTHTETR"/>
</dbReference>
<dbReference type="PANTHER" id="PTHR43479">
    <property type="entry name" value="ACREF/ENVCD OPERON REPRESSOR-RELATED"/>
    <property type="match status" value="1"/>
</dbReference>
<evidence type="ECO:0000313" key="6">
    <source>
        <dbReference type="Proteomes" id="UP000838308"/>
    </source>
</evidence>
<gene>
    <name evidence="5" type="primary">betI_1</name>
    <name evidence="5" type="ORF">BACCIP111895_00180</name>
</gene>
<dbReference type="Proteomes" id="UP000838308">
    <property type="component" value="Unassembled WGS sequence"/>
</dbReference>
<dbReference type="PROSITE" id="PS50977">
    <property type="entry name" value="HTH_TETR_2"/>
    <property type="match status" value="1"/>
</dbReference>
<dbReference type="Gene3D" id="1.10.357.10">
    <property type="entry name" value="Tetracycline Repressor, domain 2"/>
    <property type="match status" value="1"/>
</dbReference>
<dbReference type="InterPro" id="IPR050624">
    <property type="entry name" value="HTH-type_Tx_Regulator"/>
</dbReference>
<dbReference type="EMBL" id="CALBWS010000001">
    <property type="protein sequence ID" value="CAH2713047.1"/>
    <property type="molecule type" value="Genomic_DNA"/>
</dbReference>
<dbReference type="InterPro" id="IPR009057">
    <property type="entry name" value="Homeodomain-like_sf"/>
</dbReference>
<sequence>MVSKKDKIVQTALELFTEHGFKATTTKEIALKSGVAEGLIFYYFKDKNELLNHLISEFSFVESMYKEMKELSEMNPVPALIQLGHLYSDFLSRNKSFLSFIWSPEMVQNKDVNVKVVDLIHSMSKQINTHLTRAVSGPVKKQTIELATSMFLSTLLTHFLVGKRASDEIPLENDNYIESVVNLILKGLDISN</sequence>
<evidence type="ECO:0000313" key="5">
    <source>
        <dbReference type="EMBL" id="CAH2713047.1"/>
    </source>
</evidence>
<evidence type="ECO:0000256" key="3">
    <source>
        <dbReference type="PROSITE-ProRule" id="PRU00335"/>
    </source>
</evidence>
<keyword evidence="6" id="KW-1185">Reference proteome</keyword>
<keyword evidence="2 3" id="KW-0238">DNA-binding</keyword>
<dbReference type="InterPro" id="IPR001647">
    <property type="entry name" value="HTH_TetR"/>
</dbReference>
<feature type="DNA-binding region" description="H-T-H motif" evidence="3">
    <location>
        <begin position="25"/>
        <end position="44"/>
    </location>
</feature>
<dbReference type="PROSITE" id="PS01081">
    <property type="entry name" value="HTH_TETR_1"/>
    <property type="match status" value="1"/>
</dbReference>
<reference evidence="5" key="1">
    <citation type="submission" date="2022-04" db="EMBL/GenBank/DDBJ databases">
        <authorList>
            <person name="Criscuolo A."/>
        </authorList>
    </citation>
    <scope>NUCLEOTIDE SEQUENCE</scope>
    <source>
        <strain evidence="5">CIP111895</strain>
    </source>
</reference>
<accession>A0ABM9EKF2</accession>
<evidence type="ECO:0000256" key="1">
    <source>
        <dbReference type="ARBA" id="ARBA00022491"/>
    </source>
</evidence>
<proteinExistence type="predicted"/>
<keyword evidence="1" id="KW-0678">Repressor</keyword>